<sequence length="100" mass="11131">MSGSDTPPLPGGYPDPAVVGWIRSDDIEFAGFHIRLTITPGSRIVELWITEDGHPVVWLGNAHRVDSEPPGLHVNHSYSKQFNRAQRDALAREAAKFWKS</sequence>
<dbReference type="RefSeq" id="WP_136531410.1">
    <property type="nucleotide sequence ID" value="NZ_STGX01000016.1"/>
</dbReference>
<organism evidence="1 2">
    <name type="scientific">Glycomyces paridis</name>
    <dbReference type="NCBI Taxonomy" id="2126555"/>
    <lineage>
        <taxon>Bacteria</taxon>
        <taxon>Bacillati</taxon>
        <taxon>Actinomycetota</taxon>
        <taxon>Actinomycetes</taxon>
        <taxon>Glycomycetales</taxon>
        <taxon>Glycomycetaceae</taxon>
        <taxon>Glycomyces</taxon>
    </lineage>
</organism>
<evidence type="ECO:0000313" key="2">
    <source>
        <dbReference type="Proteomes" id="UP000305792"/>
    </source>
</evidence>
<protein>
    <submittedName>
        <fullName evidence="1">Uncharacterized protein</fullName>
    </submittedName>
</protein>
<reference evidence="1 2" key="1">
    <citation type="journal article" date="2018" name="Int. J. Syst. Evol. Microbiol.">
        <title>Glycomyces paridis sp. nov., isolated from the medicinal plant Paris polyphylla.</title>
        <authorList>
            <person name="Fang X.M."/>
            <person name="Bai J.L."/>
            <person name="Su J."/>
            <person name="Zhao L.L."/>
            <person name="Liu H.Y."/>
            <person name="Ma B.P."/>
            <person name="Zhang Y.Q."/>
            <person name="Yu L.Y."/>
        </authorList>
    </citation>
    <scope>NUCLEOTIDE SEQUENCE [LARGE SCALE GENOMIC DNA]</scope>
    <source>
        <strain evidence="1 2">CPCC 204357</strain>
    </source>
</reference>
<gene>
    <name evidence="1" type="ORF">E9998_19710</name>
</gene>
<evidence type="ECO:0000313" key="1">
    <source>
        <dbReference type="EMBL" id="THV25962.1"/>
    </source>
</evidence>
<dbReference type="AlphaFoldDB" id="A0A4S8P9Y3"/>
<dbReference type="EMBL" id="STGX01000016">
    <property type="protein sequence ID" value="THV25962.1"/>
    <property type="molecule type" value="Genomic_DNA"/>
</dbReference>
<proteinExistence type="predicted"/>
<name>A0A4S8P9Y3_9ACTN</name>
<accession>A0A4S8P9Y3</accession>
<dbReference type="Proteomes" id="UP000305792">
    <property type="component" value="Unassembled WGS sequence"/>
</dbReference>
<dbReference type="OrthoDB" id="5189481at2"/>
<keyword evidence="2" id="KW-1185">Reference proteome</keyword>
<comment type="caution">
    <text evidence="1">The sequence shown here is derived from an EMBL/GenBank/DDBJ whole genome shotgun (WGS) entry which is preliminary data.</text>
</comment>